<dbReference type="InterPro" id="IPR011576">
    <property type="entry name" value="Pyridox_Oxase_N"/>
</dbReference>
<dbReference type="PANTHER" id="PTHR35176">
    <property type="entry name" value="HEME OXYGENASE HI_0854-RELATED"/>
    <property type="match status" value="1"/>
</dbReference>
<dbReference type="NCBIfam" id="TIGR03618">
    <property type="entry name" value="Rv1155_F420"/>
    <property type="match status" value="1"/>
</dbReference>
<dbReference type="Proteomes" id="UP001595923">
    <property type="component" value="Unassembled WGS sequence"/>
</dbReference>
<dbReference type="InterPro" id="IPR052019">
    <property type="entry name" value="F420H2_bilvrd_red/Heme_oxyg"/>
</dbReference>
<dbReference type="InterPro" id="IPR019920">
    <property type="entry name" value="F420-binding_dom_put"/>
</dbReference>
<reference evidence="4" key="1">
    <citation type="journal article" date="2019" name="Int. J. Syst. Evol. Microbiol.">
        <title>The Global Catalogue of Microorganisms (GCM) 10K type strain sequencing project: providing services to taxonomists for standard genome sequencing and annotation.</title>
        <authorList>
            <consortium name="The Broad Institute Genomics Platform"/>
            <consortium name="The Broad Institute Genome Sequencing Center for Infectious Disease"/>
            <person name="Wu L."/>
            <person name="Ma J."/>
        </authorList>
    </citation>
    <scope>NUCLEOTIDE SEQUENCE [LARGE SCALE GENOMIC DNA]</scope>
    <source>
        <strain evidence="4">XZYJ18</strain>
    </source>
</reference>
<dbReference type="EMBL" id="JBHSFQ010000005">
    <property type="protein sequence ID" value="MFC4561913.1"/>
    <property type="molecule type" value="Genomic_DNA"/>
</dbReference>
<feature type="domain" description="Pyridoxamine 5'-phosphate oxidase N-terminal" evidence="2">
    <location>
        <begin position="6"/>
        <end position="126"/>
    </location>
</feature>
<accession>A0ABV9DWD2</accession>
<evidence type="ECO:0000313" key="4">
    <source>
        <dbReference type="Proteomes" id="UP001595923"/>
    </source>
</evidence>
<gene>
    <name evidence="3" type="ORF">ACFO4E_08605</name>
</gene>
<dbReference type="PANTHER" id="PTHR35176:SF6">
    <property type="entry name" value="HEME OXYGENASE HI_0854-RELATED"/>
    <property type="match status" value="1"/>
</dbReference>
<dbReference type="InterPro" id="IPR012349">
    <property type="entry name" value="Split_barrel_FMN-bd"/>
</dbReference>
<keyword evidence="1 3" id="KW-0560">Oxidoreductase</keyword>
<proteinExistence type="predicted"/>
<dbReference type="Gene3D" id="2.30.110.10">
    <property type="entry name" value="Electron Transport, Fmn-binding Protein, Chain A"/>
    <property type="match status" value="1"/>
</dbReference>
<evidence type="ECO:0000313" key="3">
    <source>
        <dbReference type="EMBL" id="MFC4561913.1"/>
    </source>
</evidence>
<protein>
    <submittedName>
        <fullName evidence="3">PPOX class F420-dependent oxidoreductase</fullName>
        <ecNumber evidence="3">1.-.-.-</ecNumber>
    </submittedName>
</protein>
<dbReference type="RefSeq" id="WP_378572626.1">
    <property type="nucleotide sequence ID" value="NZ_JBHSFQ010000005.1"/>
</dbReference>
<dbReference type="EC" id="1.-.-.-" evidence="3"/>
<name>A0ABV9DWD2_9ACTN</name>
<keyword evidence="4" id="KW-1185">Reference proteome</keyword>
<sequence>MPIIPEDREDILAKRAFASVATLGPRGEPQVNPVWIDWDGETLKFSQTTTRQKYRNLQRDDRVAVSVQDPDDPYRYVEVRGRVERFADDADNSFIDAMARKYLGQDTYPWAAPGERRIVVHVRPEHTTKQ</sequence>
<evidence type="ECO:0000256" key="1">
    <source>
        <dbReference type="ARBA" id="ARBA00023002"/>
    </source>
</evidence>
<organism evidence="3 4">
    <name type="scientific">Nocardiopsis mangrovi</name>
    <dbReference type="NCBI Taxonomy" id="1179818"/>
    <lineage>
        <taxon>Bacteria</taxon>
        <taxon>Bacillati</taxon>
        <taxon>Actinomycetota</taxon>
        <taxon>Actinomycetes</taxon>
        <taxon>Streptosporangiales</taxon>
        <taxon>Nocardiopsidaceae</taxon>
        <taxon>Nocardiopsis</taxon>
    </lineage>
</organism>
<dbReference type="GO" id="GO:0016491">
    <property type="term" value="F:oxidoreductase activity"/>
    <property type="evidence" value="ECO:0007669"/>
    <property type="project" value="UniProtKB-KW"/>
</dbReference>
<comment type="caution">
    <text evidence="3">The sequence shown here is derived from an EMBL/GenBank/DDBJ whole genome shotgun (WGS) entry which is preliminary data.</text>
</comment>
<evidence type="ECO:0000259" key="2">
    <source>
        <dbReference type="Pfam" id="PF01243"/>
    </source>
</evidence>
<dbReference type="Pfam" id="PF01243">
    <property type="entry name" value="PNPOx_N"/>
    <property type="match status" value="1"/>
</dbReference>
<dbReference type="SUPFAM" id="SSF50475">
    <property type="entry name" value="FMN-binding split barrel"/>
    <property type="match status" value="1"/>
</dbReference>